<evidence type="ECO:0000313" key="3">
    <source>
        <dbReference type="Proteomes" id="UP001054252"/>
    </source>
</evidence>
<sequence>MAQVLYVHRVVHVFVEQVETCDIVDDHDEDQHDFEFDEELVQLLDVSLDSDNDEFEVLDSRNQVQQELEVPVEIVDNKTTSEDDHTATKSATNKRVHEEGTRKEEFEGNYFEEYATLLGYNDVLAGKKSKKHHFMLTTIVVDSESNETCGWFLYHLKKDLKLQNGSNLTIVLDQHKCLKLKIDTNPMTELRELKTRLQRA</sequence>
<comment type="caution">
    <text evidence="2">The sequence shown here is derived from an EMBL/GenBank/DDBJ whole genome shotgun (WGS) entry which is preliminary data.</text>
</comment>
<dbReference type="AlphaFoldDB" id="A0AAV5HXB2"/>
<keyword evidence="3" id="KW-1185">Reference proteome</keyword>
<proteinExistence type="predicted"/>
<feature type="compositionally biased region" description="Basic and acidic residues" evidence="1">
    <location>
        <begin position="76"/>
        <end position="87"/>
    </location>
</feature>
<dbReference type="EMBL" id="BPVZ01000007">
    <property type="protein sequence ID" value="GKU93393.1"/>
    <property type="molecule type" value="Genomic_DNA"/>
</dbReference>
<name>A0AAV5HXB2_9ROSI</name>
<evidence type="ECO:0008006" key="4">
    <source>
        <dbReference type="Google" id="ProtNLM"/>
    </source>
</evidence>
<evidence type="ECO:0000313" key="2">
    <source>
        <dbReference type="EMBL" id="GKU93393.1"/>
    </source>
</evidence>
<protein>
    <recommendedName>
        <fullName evidence="4">Transposase</fullName>
    </recommendedName>
</protein>
<evidence type="ECO:0000256" key="1">
    <source>
        <dbReference type="SAM" id="MobiDB-lite"/>
    </source>
</evidence>
<reference evidence="2 3" key="1">
    <citation type="journal article" date="2021" name="Commun. Biol.">
        <title>The genome of Shorea leprosula (Dipterocarpaceae) highlights the ecological relevance of drought in aseasonal tropical rainforests.</title>
        <authorList>
            <person name="Ng K.K.S."/>
            <person name="Kobayashi M.J."/>
            <person name="Fawcett J.A."/>
            <person name="Hatakeyama M."/>
            <person name="Paape T."/>
            <person name="Ng C.H."/>
            <person name="Ang C.C."/>
            <person name="Tnah L.H."/>
            <person name="Lee C.T."/>
            <person name="Nishiyama T."/>
            <person name="Sese J."/>
            <person name="O'Brien M.J."/>
            <person name="Copetti D."/>
            <person name="Mohd Noor M.I."/>
            <person name="Ong R.C."/>
            <person name="Putra M."/>
            <person name="Sireger I.Z."/>
            <person name="Indrioko S."/>
            <person name="Kosugi Y."/>
            <person name="Izuno A."/>
            <person name="Isagi Y."/>
            <person name="Lee S.L."/>
            <person name="Shimizu K.K."/>
        </authorList>
    </citation>
    <scope>NUCLEOTIDE SEQUENCE [LARGE SCALE GENOMIC DNA]</scope>
    <source>
        <strain evidence="2">214</strain>
    </source>
</reference>
<gene>
    <name evidence="2" type="ORF">SLEP1_g6988</name>
</gene>
<organism evidence="2 3">
    <name type="scientific">Rubroshorea leprosula</name>
    <dbReference type="NCBI Taxonomy" id="152421"/>
    <lineage>
        <taxon>Eukaryota</taxon>
        <taxon>Viridiplantae</taxon>
        <taxon>Streptophyta</taxon>
        <taxon>Embryophyta</taxon>
        <taxon>Tracheophyta</taxon>
        <taxon>Spermatophyta</taxon>
        <taxon>Magnoliopsida</taxon>
        <taxon>eudicotyledons</taxon>
        <taxon>Gunneridae</taxon>
        <taxon>Pentapetalae</taxon>
        <taxon>rosids</taxon>
        <taxon>malvids</taxon>
        <taxon>Malvales</taxon>
        <taxon>Dipterocarpaceae</taxon>
        <taxon>Rubroshorea</taxon>
    </lineage>
</organism>
<accession>A0AAV5HXB2</accession>
<dbReference type="Proteomes" id="UP001054252">
    <property type="component" value="Unassembled WGS sequence"/>
</dbReference>
<feature type="region of interest" description="Disordered" evidence="1">
    <location>
        <begin position="76"/>
        <end position="101"/>
    </location>
</feature>